<protein>
    <recommendedName>
        <fullName evidence="5">Methylamine utilization protein</fullName>
    </recommendedName>
</protein>
<evidence type="ECO:0000256" key="2">
    <source>
        <dbReference type="SAM" id="SignalP"/>
    </source>
</evidence>
<evidence type="ECO:0000313" key="3">
    <source>
        <dbReference type="EMBL" id="SMP50234.1"/>
    </source>
</evidence>
<dbReference type="Gene3D" id="2.60.40.420">
    <property type="entry name" value="Cupredoxins - blue copper proteins"/>
    <property type="match status" value="1"/>
</dbReference>
<evidence type="ECO:0000313" key="4">
    <source>
        <dbReference type="Proteomes" id="UP001158049"/>
    </source>
</evidence>
<keyword evidence="2" id="KW-0732">Signal</keyword>
<accession>A0ABY1Q003</accession>
<dbReference type="SUPFAM" id="SSF49503">
    <property type="entry name" value="Cupredoxins"/>
    <property type="match status" value="1"/>
</dbReference>
<reference evidence="3 4" key="1">
    <citation type="submission" date="2017-05" db="EMBL/GenBank/DDBJ databases">
        <authorList>
            <person name="Varghese N."/>
            <person name="Submissions S."/>
        </authorList>
    </citation>
    <scope>NUCLEOTIDE SEQUENCE [LARGE SCALE GENOMIC DNA]</scope>
    <source>
        <strain evidence="3 4">DSM 26001</strain>
    </source>
</reference>
<name>A0ABY1Q003_9BURK</name>
<evidence type="ECO:0008006" key="5">
    <source>
        <dbReference type="Google" id="ProtNLM"/>
    </source>
</evidence>
<keyword evidence="4" id="KW-1185">Reference proteome</keyword>
<dbReference type="InterPro" id="IPR034242">
    <property type="entry name" value="MauL"/>
</dbReference>
<dbReference type="InterPro" id="IPR008972">
    <property type="entry name" value="Cupredoxin"/>
</dbReference>
<feature type="chain" id="PRO_5047468209" description="Methylamine utilization protein" evidence="2">
    <location>
        <begin position="31"/>
        <end position="213"/>
    </location>
</feature>
<evidence type="ECO:0000256" key="1">
    <source>
        <dbReference type="ARBA" id="ARBA00004418"/>
    </source>
</evidence>
<comment type="caution">
    <text evidence="3">The sequence shown here is derived from an EMBL/GenBank/DDBJ whole genome shotgun (WGS) entry which is preliminary data.</text>
</comment>
<dbReference type="EMBL" id="FXUL01000002">
    <property type="protein sequence ID" value="SMP50234.1"/>
    <property type="molecule type" value="Genomic_DNA"/>
</dbReference>
<feature type="signal peptide" evidence="2">
    <location>
        <begin position="1"/>
        <end position="30"/>
    </location>
</feature>
<dbReference type="CDD" id="cd04221">
    <property type="entry name" value="MauL"/>
    <property type="match status" value="1"/>
</dbReference>
<sequence length="213" mass="22821">MQETDFMTFRFRQFASGLTILAAFIGSASAATISVKVADAAGNPIQDAAVYAEPVTPPSGGRPKTAEIEQKSRKFMPLMTVVQTGTEISFPNNDTVRHHVYSFSPAKPFELKLYSGTPGTPILFDKPGTVVIGCNIHDQMVAYIQVVGTPHFGKTDQTGKVSIADLGPGKYRLKAWHYQLPSPAAPVETDLSVAKNDMTANLVLNIKAAGGSH</sequence>
<comment type="subcellular location">
    <subcellularLocation>
        <location evidence="1">Periplasm</location>
    </subcellularLocation>
</comment>
<organism evidence="3 4">
    <name type="scientific">Noviherbaspirillum suwonense</name>
    <dbReference type="NCBI Taxonomy" id="1224511"/>
    <lineage>
        <taxon>Bacteria</taxon>
        <taxon>Pseudomonadati</taxon>
        <taxon>Pseudomonadota</taxon>
        <taxon>Betaproteobacteria</taxon>
        <taxon>Burkholderiales</taxon>
        <taxon>Oxalobacteraceae</taxon>
        <taxon>Noviherbaspirillum</taxon>
    </lineage>
</organism>
<dbReference type="Proteomes" id="UP001158049">
    <property type="component" value="Unassembled WGS sequence"/>
</dbReference>
<proteinExistence type="predicted"/>
<gene>
    <name evidence="3" type="ORF">SAMN06295970_102422</name>
</gene>